<dbReference type="AlphaFoldDB" id="A0A1I1XLS3"/>
<dbReference type="STRING" id="500610.SAMN02799615_00259"/>
<evidence type="ECO:0000313" key="2">
    <source>
        <dbReference type="Proteomes" id="UP000199477"/>
    </source>
</evidence>
<dbReference type="EMBL" id="FONH01000001">
    <property type="protein sequence ID" value="SFE06723.1"/>
    <property type="molecule type" value="Genomic_DNA"/>
</dbReference>
<dbReference type="Proteomes" id="UP000199477">
    <property type="component" value="Unassembled WGS sequence"/>
</dbReference>
<evidence type="ECO:0000313" key="1">
    <source>
        <dbReference type="EMBL" id="SFE06723.1"/>
    </source>
</evidence>
<evidence type="ECO:0008006" key="3">
    <source>
        <dbReference type="Google" id="ProtNLM"/>
    </source>
</evidence>
<sequence>MSNSLLLRILALAERIEPDREAIWEWFFRTPISPYGRTAYELGQDGEGDAVIAFLERAIEASNTSHLDVIPAQAGIL</sequence>
<accession>A0A1I1XLS3</accession>
<proteinExistence type="predicted"/>
<protein>
    <recommendedName>
        <fullName evidence="3">Antitoxin Xre/MbcA/ParS-like toxin-binding domain-containing protein</fullName>
    </recommendedName>
</protein>
<reference evidence="2" key="1">
    <citation type="submission" date="2016-10" db="EMBL/GenBank/DDBJ databases">
        <authorList>
            <person name="Varghese N."/>
            <person name="Submissions S."/>
        </authorList>
    </citation>
    <scope>NUCLEOTIDE SEQUENCE [LARGE SCALE GENOMIC DNA]</scope>
    <source>
        <strain evidence="2">UNC178MFTsu3.1</strain>
    </source>
</reference>
<dbReference type="RefSeq" id="WP_026634286.1">
    <property type="nucleotide sequence ID" value="NZ_FONH01000001.1"/>
</dbReference>
<organism evidence="1 2">
    <name type="scientific">Dyella marensis</name>
    <dbReference type="NCBI Taxonomy" id="500610"/>
    <lineage>
        <taxon>Bacteria</taxon>
        <taxon>Pseudomonadati</taxon>
        <taxon>Pseudomonadota</taxon>
        <taxon>Gammaproteobacteria</taxon>
        <taxon>Lysobacterales</taxon>
        <taxon>Rhodanobacteraceae</taxon>
        <taxon>Dyella</taxon>
    </lineage>
</organism>
<name>A0A1I1XLS3_9GAMM</name>
<keyword evidence="2" id="KW-1185">Reference proteome</keyword>
<gene>
    <name evidence="1" type="ORF">SAMN02799615_00259</name>
</gene>